<keyword evidence="7" id="KW-1185">Reference proteome</keyword>
<comment type="similarity">
    <text evidence="4">Belongs to the flavoredoxin family.</text>
</comment>
<gene>
    <name evidence="6" type="ORF">RT41_GL000336</name>
</gene>
<name>A0A2A5RQ64_9LACT</name>
<proteinExistence type="inferred from homology"/>
<protein>
    <recommendedName>
        <fullName evidence="5">Flavin reductase like domain-containing protein</fullName>
    </recommendedName>
</protein>
<feature type="domain" description="Flavin reductase like" evidence="5">
    <location>
        <begin position="25"/>
        <end position="172"/>
    </location>
</feature>
<dbReference type="EMBL" id="JXJU01000001">
    <property type="protein sequence ID" value="PCS01572.1"/>
    <property type="molecule type" value="Genomic_DNA"/>
</dbReference>
<dbReference type="Proteomes" id="UP000218181">
    <property type="component" value="Unassembled WGS sequence"/>
</dbReference>
<keyword evidence="2" id="KW-0285">Flavoprotein</keyword>
<evidence type="ECO:0000313" key="6">
    <source>
        <dbReference type="EMBL" id="PCS01572.1"/>
    </source>
</evidence>
<dbReference type="PANTHER" id="PTHR33798:SF5">
    <property type="entry name" value="FLAVIN REDUCTASE LIKE DOMAIN-CONTAINING PROTEIN"/>
    <property type="match status" value="1"/>
</dbReference>
<dbReference type="GO" id="GO:0010181">
    <property type="term" value="F:FMN binding"/>
    <property type="evidence" value="ECO:0007669"/>
    <property type="project" value="InterPro"/>
</dbReference>
<dbReference type="GO" id="GO:0016646">
    <property type="term" value="F:oxidoreductase activity, acting on the CH-NH group of donors, NAD or NADP as acceptor"/>
    <property type="evidence" value="ECO:0007669"/>
    <property type="project" value="UniProtKB-ARBA"/>
</dbReference>
<keyword evidence="3" id="KW-0288">FMN</keyword>
<comment type="caution">
    <text evidence="6">The sequence shown here is derived from an EMBL/GenBank/DDBJ whole genome shotgun (WGS) entry which is preliminary data.</text>
</comment>
<dbReference type="InterPro" id="IPR012349">
    <property type="entry name" value="Split_barrel_FMN-bd"/>
</dbReference>
<dbReference type="SMART" id="SM00903">
    <property type="entry name" value="Flavin_Reduct"/>
    <property type="match status" value="1"/>
</dbReference>
<dbReference type="AlphaFoldDB" id="A0A2A5RQ64"/>
<dbReference type="Pfam" id="PF01613">
    <property type="entry name" value="Flavin_Reduct"/>
    <property type="match status" value="1"/>
</dbReference>
<evidence type="ECO:0000256" key="4">
    <source>
        <dbReference type="ARBA" id="ARBA00038054"/>
    </source>
</evidence>
<comment type="cofactor">
    <cofactor evidence="1">
        <name>FMN</name>
        <dbReference type="ChEBI" id="CHEBI:58210"/>
    </cofactor>
</comment>
<evidence type="ECO:0000259" key="5">
    <source>
        <dbReference type="SMART" id="SM00903"/>
    </source>
</evidence>
<evidence type="ECO:0000313" key="7">
    <source>
        <dbReference type="Proteomes" id="UP000218181"/>
    </source>
</evidence>
<reference evidence="6 7" key="1">
    <citation type="submission" date="2014-12" db="EMBL/GenBank/DDBJ databases">
        <title>Draft genome sequences of 10 type strains of Lactococcus.</title>
        <authorList>
            <person name="Sun Z."/>
            <person name="Zhong Z."/>
            <person name="Liu W."/>
            <person name="Zhang W."/>
            <person name="Zhang H."/>
        </authorList>
    </citation>
    <scope>NUCLEOTIDE SEQUENCE [LARGE SCALE GENOMIC DNA]</scope>
    <source>
        <strain evidence="6 7">JCM 16395</strain>
    </source>
</reference>
<sequence>MLEVTMKSFNVEELDERQIYKLMSGSIIPRPIAWVTTQNRSGLVNVAPFSFFNVVSSQPPLVSIAFTAKKDTFNNIMATKEAVIHLISSQNVKEMNLTASKLNSNESEADKYDLELIPSQRVTVPSLKNSLVRFETVLYKHIPLENDAQFVILKLKNFIFDEEVLEESSLHILAEKLDPVARLAGNNFATLGEQWTLIRPE</sequence>
<dbReference type="STRING" id="1291764.GCA_001311235_00083"/>
<organism evidence="6 7">
    <name type="scientific">Lactococcus fujiensis JCM 16395</name>
    <dbReference type="NCBI Taxonomy" id="1291764"/>
    <lineage>
        <taxon>Bacteria</taxon>
        <taxon>Bacillati</taxon>
        <taxon>Bacillota</taxon>
        <taxon>Bacilli</taxon>
        <taxon>Lactobacillales</taxon>
        <taxon>Streptococcaceae</taxon>
        <taxon>Lactococcus</taxon>
    </lineage>
</organism>
<evidence type="ECO:0000256" key="3">
    <source>
        <dbReference type="ARBA" id="ARBA00022643"/>
    </source>
</evidence>
<accession>A0A2A5RQ64</accession>
<dbReference type="SUPFAM" id="SSF50475">
    <property type="entry name" value="FMN-binding split barrel"/>
    <property type="match status" value="1"/>
</dbReference>
<dbReference type="Gene3D" id="2.30.110.10">
    <property type="entry name" value="Electron Transport, Fmn-binding Protein, Chain A"/>
    <property type="match status" value="1"/>
</dbReference>
<dbReference type="InterPro" id="IPR002563">
    <property type="entry name" value="Flavin_Rdtase-like_dom"/>
</dbReference>
<evidence type="ECO:0000256" key="2">
    <source>
        <dbReference type="ARBA" id="ARBA00022630"/>
    </source>
</evidence>
<evidence type="ECO:0000256" key="1">
    <source>
        <dbReference type="ARBA" id="ARBA00001917"/>
    </source>
</evidence>
<dbReference type="PANTHER" id="PTHR33798">
    <property type="entry name" value="FLAVOPROTEIN OXYGENASE"/>
    <property type="match status" value="1"/>
</dbReference>